<keyword evidence="1" id="KW-0472">Membrane</keyword>
<accession>A0ABW9KHI2</accession>
<feature type="transmembrane region" description="Helical" evidence="1">
    <location>
        <begin position="63"/>
        <end position="82"/>
    </location>
</feature>
<comment type="caution">
    <text evidence="2">The sequence shown here is derived from an EMBL/GenBank/DDBJ whole genome shotgun (WGS) entry which is preliminary data.</text>
</comment>
<dbReference type="EMBL" id="JBJYXY010000001">
    <property type="protein sequence ID" value="MFN2975241.1"/>
    <property type="molecule type" value="Genomic_DNA"/>
</dbReference>
<dbReference type="InterPro" id="IPR005133">
    <property type="entry name" value="PhaG_MnhG_YufB"/>
</dbReference>
<organism evidence="2 3">
    <name type="scientific">Terriglobus aquaticus</name>
    <dbReference type="NCBI Taxonomy" id="940139"/>
    <lineage>
        <taxon>Bacteria</taxon>
        <taxon>Pseudomonadati</taxon>
        <taxon>Acidobacteriota</taxon>
        <taxon>Terriglobia</taxon>
        <taxon>Terriglobales</taxon>
        <taxon>Acidobacteriaceae</taxon>
        <taxon>Terriglobus</taxon>
    </lineage>
</organism>
<dbReference type="Proteomes" id="UP001634747">
    <property type="component" value="Unassembled WGS sequence"/>
</dbReference>
<evidence type="ECO:0000313" key="3">
    <source>
        <dbReference type="Proteomes" id="UP001634747"/>
    </source>
</evidence>
<keyword evidence="3" id="KW-1185">Reference proteome</keyword>
<dbReference type="RefSeq" id="WP_263413229.1">
    <property type="nucleotide sequence ID" value="NZ_BAABBH010000001.1"/>
</dbReference>
<keyword evidence="1" id="KW-1133">Transmembrane helix</keyword>
<protein>
    <submittedName>
        <fullName evidence="2">Cation:proton antiporter</fullName>
    </submittedName>
</protein>
<dbReference type="Pfam" id="PF03334">
    <property type="entry name" value="PhaG_MnhG_YufB"/>
    <property type="match status" value="1"/>
</dbReference>
<reference evidence="2 3" key="1">
    <citation type="submission" date="2024-12" db="EMBL/GenBank/DDBJ databases">
        <authorList>
            <person name="Lee Y."/>
        </authorList>
    </citation>
    <scope>NUCLEOTIDE SEQUENCE [LARGE SCALE GENOMIC DNA]</scope>
    <source>
        <strain evidence="2 3">03SUJ4</strain>
    </source>
</reference>
<evidence type="ECO:0000313" key="2">
    <source>
        <dbReference type="EMBL" id="MFN2975241.1"/>
    </source>
</evidence>
<proteinExistence type="predicted"/>
<feature type="transmembrane region" description="Helical" evidence="1">
    <location>
        <begin position="6"/>
        <end position="24"/>
    </location>
</feature>
<name>A0ABW9KHI2_9BACT</name>
<feature type="transmembrane region" description="Helical" evidence="1">
    <location>
        <begin position="36"/>
        <end position="57"/>
    </location>
</feature>
<keyword evidence="1" id="KW-0812">Transmembrane</keyword>
<evidence type="ECO:0000256" key="1">
    <source>
        <dbReference type="SAM" id="Phobius"/>
    </source>
</evidence>
<sequence length="118" mass="12752">MTASYIAQAVLLTTVVIACWLGVIGMWRMRDATQALHFITIPAVVGSLALTAAVFVAKGNTLAGWKMGLIALIMVALNSVGMHASARAFRARELGHWEPRDGDDFEWVRAGAEEEPGR</sequence>
<gene>
    <name evidence="2" type="ORF">ACK2TP_05650</name>
</gene>